<dbReference type="Proteomes" id="UP001201449">
    <property type="component" value="Unassembled WGS sequence"/>
</dbReference>
<evidence type="ECO:0000313" key="5">
    <source>
        <dbReference type="EMBL" id="MCF1750147.1"/>
    </source>
</evidence>
<evidence type="ECO:0000256" key="2">
    <source>
        <dbReference type="ARBA" id="ARBA00023125"/>
    </source>
</evidence>
<keyword evidence="1" id="KW-0805">Transcription regulation</keyword>
<feature type="domain" description="HTH araC/xylS-type" evidence="4">
    <location>
        <begin position="72"/>
        <end position="176"/>
    </location>
</feature>
<proteinExistence type="predicted"/>
<dbReference type="PANTHER" id="PTHR43280:SF2">
    <property type="entry name" value="HTH-TYPE TRANSCRIPTIONAL REGULATOR EXSA"/>
    <property type="match status" value="1"/>
</dbReference>
<evidence type="ECO:0000259" key="4">
    <source>
        <dbReference type="PROSITE" id="PS01124"/>
    </source>
</evidence>
<sequence length="179" mass="20713">MQEIRIKHMVCPRCIMAVESTLSQLSIPFEKVELGKVVLAESITEPSMRAFESRLLALGFEVLKDRDSQRIEKIKNLLSVLLSSEEIPSGFLLSEFIKTEMGEDYSALSQLFSSMEGITLERYFIEQKIMKVKEWLSYEELTLSEIAWKLDYSSVQHLSAQFKRVTGMTPSEHKKRRKQ</sequence>
<dbReference type="PROSITE" id="PS01124">
    <property type="entry name" value="HTH_ARAC_FAMILY_2"/>
    <property type="match status" value="1"/>
</dbReference>
<gene>
    <name evidence="5" type="ORF">L0U89_03620</name>
</gene>
<dbReference type="InterPro" id="IPR018060">
    <property type="entry name" value="HTH_AraC"/>
</dbReference>
<dbReference type="SUPFAM" id="SSF46689">
    <property type="entry name" value="Homeodomain-like"/>
    <property type="match status" value="1"/>
</dbReference>
<evidence type="ECO:0000256" key="3">
    <source>
        <dbReference type="ARBA" id="ARBA00023163"/>
    </source>
</evidence>
<organism evidence="5 6">
    <name type="scientific">Mariniradius sediminis</name>
    <dbReference type="NCBI Taxonomy" id="2909237"/>
    <lineage>
        <taxon>Bacteria</taxon>
        <taxon>Pseudomonadati</taxon>
        <taxon>Bacteroidota</taxon>
        <taxon>Cytophagia</taxon>
        <taxon>Cytophagales</taxon>
        <taxon>Cyclobacteriaceae</taxon>
        <taxon>Mariniradius</taxon>
    </lineage>
</organism>
<keyword evidence="2" id="KW-0238">DNA-binding</keyword>
<dbReference type="PANTHER" id="PTHR43280">
    <property type="entry name" value="ARAC-FAMILY TRANSCRIPTIONAL REGULATOR"/>
    <property type="match status" value="1"/>
</dbReference>
<comment type="caution">
    <text evidence="5">The sequence shown here is derived from an EMBL/GenBank/DDBJ whole genome shotgun (WGS) entry which is preliminary data.</text>
</comment>
<dbReference type="RefSeq" id="WP_234860273.1">
    <property type="nucleotide sequence ID" value="NZ_JAKEVZ010000002.1"/>
</dbReference>
<dbReference type="InterPro" id="IPR009057">
    <property type="entry name" value="Homeodomain-like_sf"/>
</dbReference>
<dbReference type="SMART" id="SM00342">
    <property type="entry name" value="HTH_ARAC"/>
    <property type="match status" value="1"/>
</dbReference>
<protein>
    <submittedName>
        <fullName evidence="5">AraC family transcriptional regulator</fullName>
    </submittedName>
</protein>
<keyword evidence="3" id="KW-0804">Transcription</keyword>
<name>A0ABS9BRP8_9BACT</name>
<keyword evidence="6" id="KW-1185">Reference proteome</keyword>
<evidence type="ECO:0000256" key="1">
    <source>
        <dbReference type="ARBA" id="ARBA00023015"/>
    </source>
</evidence>
<dbReference type="EMBL" id="JAKEVZ010000002">
    <property type="protein sequence ID" value="MCF1750147.1"/>
    <property type="molecule type" value="Genomic_DNA"/>
</dbReference>
<dbReference type="Gene3D" id="1.10.10.60">
    <property type="entry name" value="Homeodomain-like"/>
    <property type="match status" value="1"/>
</dbReference>
<dbReference type="Pfam" id="PF12833">
    <property type="entry name" value="HTH_18"/>
    <property type="match status" value="1"/>
</dbReference>
<reference evidence="5 6" key="1">
    <citation type="submission" date="2022-01" db="EMBL/GenBank/DDBJ databases">
        <title>Mariniradius saccharolyticus sp. nov., isolated from sediment of a river.</title>
        <authorList>
            <person name="Liu H."/>
        </authorList>
    </citation>
    <scope>NUCLEOTIDE SEQUENCE [LARGE SCALE GENOMIC DNA]</scope>
    <source>
        <strain evidence="5 6">RY-2</strain>
    </source>
</reference>
<accession>A0ABS9BRP8</accession>
<evidence type="ECO:0000313" key="6">
    <source>
        <dbReference type="Proteomes" id="UP001201449"/>
    </source>
</evidence>